<sequence>MLRSLLIGLVAGQRAMTPLAALAGAAQRGTLPEDTAGARLMAAPLISAGGVAMAAAEMAGDKMKTAPDRTVFLGLLARTITGGFAGAALAPPKRQLTGAAVGIGAAILSSYGGLAARKWAMERWGQTSTGFVEDAILMSAATAIVHARPAHA</sequence>
<gene>
    <name evidence="2" type="ORF">C8J24_1748</name>
</gene>
<evidence type="ECO:0000313" key="3">
    <source>
        <dbReference type="Proteomes" id="UP000240996"/>
    </source>
</evidence>
<dbReference type="AlphaFoldDB" id="A0A2T4YPT5"/>
<proteinExistence type="predicted"/>
<evidence type="ECO:0000313" key="2">
    <source>
        <dbReference type="EMBL" id="PTM45524.1"/>
    </source>
</evidence>
<protein>
    <submittedName>
        <fullName evidence="2">Putative membrane protein</fullName>
    </submittedName>
</protein>
<keyword evidence="3" id="KW-1185">Reference proteome</keyword>
<keyword evidence="1" id="KW-0812">Transmembrane</keyword>
<dbReference type="Proteomes" id="UP000240996">
    <property type="component" value="Unassembled WGS sequence"/>
</dbReference>
<comment type="caution">
    <text evidence="2">The sequence shown here is derived from an EMBL/GenBank/DDBJ whole genome shotgun (WGS) entry which is preliminary data.</text>
</comment>
<organism evidence="2 3">
    <name type="scientific">Sphingomonas aerolata</name>
    <dbReference type="NCBI Taxonomy" id="185951"/>
    <lineage>
        <taxon>Bacteria</taxon>
        <taxon>Pseudomonadati</taxon>
        <taxon>Pseudomonadota</taxon>
        <taxon>Alphaproteobacteria</taxon>
        <taxon>Sphingomonadales</taxon>
        <taxon>Sphingomonadaceae</taxon>
        <taxon>Sphingomonas</taxon>
    </lineage>
</organism>
<accession>A0A2T4YPT5</accession>
<name>A0A2T4YPT5_9SPHN</name>
<evidence type="ECO:0000256" key="1">
    <source>
        <dbReference type="SAM" id="Phobius"/>
    </source>
</evidence>
<dbReference type="RefSeq" id="WP_107931766.1">
    <property type="nucleotide sequence ID" value="NZ_PZZN01000002.1"/>
</dbReference>
<dbReference type="EMBL" id="PZZN01000002">
    <property type="protein sequence ID" value="PTM45524.1"/>
    <property type="molecule type" value="Genomic_DNA"/>
</dbReference>
<keyword evidence="1" id="KW-0472">Membrane</keyword>
<keyword evidence="1" id="KW-1133">Transmembrane helix</keyword>
<feature type="transmembrane region" description="Helical" evidence="1">
    <location>
        <begin position="41"/>
        <end position="59"/>
    </location>
</feature>
<reference evidence="2 3" key="1">
    <citation type="submission" date="2018-04" db="EMBL/GenBank/DDBJ databases">
        <title>Genomic Encyclopedia of Type Strains, Phase III (KMG-III): the genomes of soil and plant-associated and newly described type strains.</title>
        <authorList>
            <person name="Whitman W."/>
        </authorList>
    </citation>
    <scope>NUCLEOTIDE SEQUENCE [LARGE SCALE GENOMIC DNA]</scope>
    <source>
        <strain evidence="2 3">NW12</strain>
    </source>
</reference>
<feature type="transmembrane region" description="Helical" evidence="1">
    <location>
        <begin position="96"/>
        <end position="116"/>
    </location>
</feature>
<feature type="transmembrane region" description="Helical" evidence="1">
    <location>
        <begin position="71"/>
        <end position="90"/>
    </location>
</feature>